<evidence type="ECO:0000256" key="2">
    <source>
        <dbReference type="SAM" id="SignalP"/>
    </source>
</evidence>
<feature type="signal peptide" evidence="2">
    <location>
        <begin position="1"/>
        <end position="18"/>
    </location>
</feature>
<keyword evidence="1" id="KW-0175">Coiled coil</keyword>
<evidence type="ECO:0000256" key="1">
    <source>
        <dbReference type="SAM" id="Coils"/>
    </source>
</evidence>
<keyword evidence="2" id="KW-0732">Signal</keyword>
<feature type="domain" description="DUF4988" evidence="3">
    <location>
        <begin position="25"/>
        <end position="208"/>
    </location>
</feature>
<accession>A0A3L8ABC3</accession>
<dbReference type="RefSeq" id="WP_121765613.1">
    <property type="nucleotide sequence ID" value="NZ_RAZM01000010.1"/>
</dbReference>
<organism evidence="4 5">
    <name type="scientific">Bacteroides acidifaciens</name>
    <dbReference type="NCBI Taxonomy" id="85831"/>
    <lineage>
        <taxon>Bacteria</taxon>
        <taxon>Pseudomonadati</taxon>
        <taxon>Bacteroidota</taxon>
        <taxon>Bacteroidia</taxon>
        <taxon>Bacteroidales</taxon>
        <taxon>Bacteroidaceae</taxon>
        <taxon>Bacteroides</taxon>
    </lineage>
</organism>
<proteinExistence type="predicted"/>
<evidence type="ECO:0000313" key="4">
    <source>
        <dbReference type="EMBL" id="RLT81041.1"/>
    </source>
</evidence>
<dbReference type="EMBL" id="RAZM01000010">
    <property type="protein sequence ID" value="RLT81041.1"/>
    <property type="molecule type" value="Genomic_DNA"/>
</dbReference>
<dbReference type="PROSITE" id="PS51257">
    <property type="entry name" value="PROKAR_LIPOPROTEIN"/>
    <property type="match status" value="1"/>
</dbReference>
<evidence type="ECO:0000313" key="5">
    <source>
        <dbReference type="Proteomes" id="UP000267159"/>
    </source>
</evidence>
<comment type="caution">
    <text evidence="4">The sequence shown here is derived from an EMBL/GenBank/DDBJ whole genome shotgun (WGS) entry which is preliminary data.</text>
</comment>
<sequence length="658" mass="70917">MNYFKSFLLTAFALFTLAACNTDDLRDDVDNLKGRVESLEAQINLLNDNMTAIKRLLEGGQTITEITQTNGTYTLKLSGGETVTLTQGSAGEIKYPEISVNDEGQWVVNGEVLTQNGVPVQAVGTPGNDGITPKFRLTDDGSYWQVSYDNGTSWQDVLDESGNKVSAVNNGSSGGSSTDTFFESAGIDESGDFFVIQLKGQTESISIPIVKDLLCEIIEPAEGMNKGYWEIGSGATATTTVKVKGDNIIVTAPAGWVATVSEPDTETNEATLSITAPASTIKTRATADNSSDVTLQVNKGANWAVAKIQVKAIEIIDSYYALYEAGETITIGGINVNKDTFGEATLITTENPNITNKGIYFISPEVEAEYTASGGYAQLIIIGNSSTQKSQLKVSSQIKLVETASDASGIFICQNITLDARNTLNAENKTSYPIVQNKNGAFGSIILQDCHILLPKGQPLSYISNSNRSIDYFLMENCVIPISSTDNNKFILSLSTSTAAYNKVSFKNNIFYCVDEGKSATGFKLMNGEKATATEFTLTNNTFVNVYTATTFYVYLTSLPNIHITHNLIYAKPAMPNNCGIFRLTNNPESGECNSNICYKVENTNNWQIFFGGIGKGMDGAEEVNIITSDPFEGGTFDIANGVFIPNAEFAEYGASIN</sequence>
<protein>
    <recommendedName>
        <fullName evidence="3">DUF4988 domain-containing protein</fullName>
    </recommendedName>
</protein>
<dbReference type="AlphaFoldDB" id="A0A3L8ABC3"/>
<name>A0A3L8ABC3_9BACE</name>
<dbReference type="Pfam" id="PF16378">
    <property type="entry name" value="DUF4988"/>
    <property type="match status" value="1"/>
</dbReference>
<dbReference type="InterPro" id="IPR032149">
    <property type="entry name" value="DUF4988"/>
</dbReference>
<reference evidence="4 5" key="1">
    <citation type="submission" date="2018-09" db="EMBL/GenBank/DDBJ databases">
        <title>Murine metabolic-syndrome-specific gut microbial biobank.</title>
        <authorList>
            <person name="Liu C."/>
        </authorList>
    </citation>
    <scope>NUCLEOTIDE SEQUENCE [LARGE SCALE GENOMIC DNA]</scope>
    <source>
        <strain evidence="4 5">0.1X-D8-26</strain>
    </source>
</reference>
<dbReference type="Proteomes" id="UP000267159">
    <property type="component" value="Unassembled WGS sequence"/>
</dbReference>
<gene>
    <name evidence="4" type="ORF">D7Y07_05040</name>
</gene>
<evidence type="ECO:0000259" key="3">
    <source>
        <dbReference type="Pfam" id="PF16378"/>
    </source>
</evidence>
<feature type="chain" id="PRO_5018234847" description="DUF4988 domain-containing protein" evidence="2">
    <location>
        <begin position="19"/>
        <end position="658"/>
    </location>
</feature>
<dbReference type="STRING" id="1235814.GCA_000613385_04940"/>
<feature type="coiled-coil region" evidence="1">
    <location>
        <begin position="22"/>
        <end position="56"/>
    </location>
</feature>